<dbReference type="Proteomes" id="UP001152523">
    <property type="component" value="Unassembled WGS sequence"/>
</dbReference>
<sequence length="40" mass="4536">MAPRKNRGESSNAMAPIPGYEDFHFTDTEQRARILATISR</sequence>
<comment type="caution">
    <text evidence="2">The sequence shown here is derived from an EMBL/GenBank/DDBJ whole genome shotgun (WGS) entry which is preliminary data.</text>
</comment>
<dbReference type="EMBL" id="CAMAPF010000083">
    <property type="protein sequence ID" value="CAH9094841.1"/>
    <property type="molecule type" value="Genomic_DNA"/>
</dbReference>
<protein>
    <submittedName>
        <fullName evidence="2">Uncharacterized protein</fullName>
    </submittedName>
</protein>
<feature type="non-terminal residue" evidence="2">
    <location>
        <position position="40"/>
    </location>
</feature>
<reference evidence="2" key="1">
    <citation type="submission" date="2022-07" db="EMBL/GenBank/DDBJ databases">
        <authorList>
            <person name="Macas J."/>
            <person name="Novak P."/>
            <person name="Neumann P."/>
        </authorList>
    </citation>
    <scope>NUCLEOTIDE SEQUENCE</scope>
</reference>
<proteinExistence type="predicted"/>
<evidence type="ECO:0000256" key="1">
    <source>
        <dbReference type="SAM" id="MobiDB-lite"/>
    </source>
</evidence>
<organism evidence="2 3">
    <name type="scientific">Cuscuta epithymum</name>
    <dbReference type="NCBI Taxonomy" id="186058"/>
    <lineage>
        <taxon>Eukaryota</taxon>
        <taxon>Viridiplantae</taxon>
        <taxon>Streptophyta</taxon>
        <taxon>Embryophyta</taxon>
        <taxon>Tracheophyta</taxon>
        <taxon>Spermatophyta</taxon>
        <taxon>Magnoliopsida</taxon>
        <taxon>eudicotyledons</taxon>
        <taxon>Gunneridae</taxon>
        <taxon>Pentapetalae</taxon>
        <taxon>asterids</taxon>
        <taxon>lamiids</taxon>
        <taxon>Solanales</taxon>
        <taxon>Convolvulaceae</taxon>
        <taxon>Cuscuteae</taxon>
        <taxon>Cuscuta</taxon>
        <taxon>Cuscuta subgen. Cuscuta</taxon>
    </lineage>
</organism>
<feature type="region of interest" description="Disordered" evidence="1">
    <location>
        <begin position="1"/>
        <end position="22"/>
    </location>
</feature>
<accession>A0AAV0D8P1</accession>
<evidence type="ECO:0000313" key="3">
    <source>
        <dbReference type="Proteomes" id="UP001152523"/>
    </source>
</evidence>
<gene>
    <name evidence="2" type="ORF">CEPIT_LOCUS13029</name>
</gene>
<dbReference type="AlphaFoldDB" id="A0AAV0D8P1"/>
<keyword evidence="3" id="KW-1185">Reference proteome</keyword>
<evidence type="ECO:0000313" key="2">
    <source>
        <dbReference type="EMBL" id="CAH9094841.1"/>
    </source>
</evidence>
<name>A0AAV0D8P1_9ASTE</name>